<reference evidence="1 2" key="1">
    <citation type="submission" date="2020-07" db="EMBL/GenBank/DDBJ databases">
        <title>Sequencing the genomes of 1000 actinobacteria strains.</title>
        <authorList>
            <person name="Klenk H.-P."/>
        </authorList>
    </citation>
    <scope>NUCLEOTIDE SEQUENCE [LARGE SCALE GENOMIC DNA]</scope>
    <source>
        <strain evidence="1 2">DSM 18965</strain>
    </source>
</reference>
<dbReference type="AlphaFoldDB" id="A0A7Y9EXZ1"/>
<accession>A0A7Y9EXZ1</accession>
<dbReference type="InterPro" id="IPR043148">
    <property type="entry name" value="TagF_C"/>
</dbReference>
<dbReference type="Proteomes" id="UP000516957">
    <property type="component" value="Unassembled WGS sequence"/>
</dbReference>
<organism evidence="1 2">
    <name type="scientific">Nocardioides marinisabuli</name>
    <dbReference type="NCBI Taxonomy" id="419476"/>
    <lineage>
        <taxon>Bacteria</taxon>
        <taxon>Bacillati</taxon>
        <taxon>Actinomycetota</taxon>
        <taxon>Actinomycetes</taxon>
        <taxon>Propionibacteriales</taxon>
        <taxon>Nocardioidaceae</taxon>
        <taxon>Nocardioides</taxon>
    </lineage>
</organism>
<dbReference type="GO" id="GO:0047355">
    <property type="term" value="F:CDP-glycerol glycerophosphotransferase activity"/>
    <property type="evidence" value="ECO:0007669"/>
    <property type="project" value="InterPro"/>
</dbReference>
<keyword evidence="2" id="KW-1185">Reference proteome</keyword>
<proteinExistence type="predicted"/>
<dbReference type="InterPro" id="IPR007554">
    <property type="entry name" value="Glycerophosphate_synth"/>
</dbReference>
<evidence type="ECO:0008006" key="3">
    <source>
        <dbReference type="Google" id="ProtNLM"/>
    </source>
</evidence>
<dbReference type="GO" id="GO:0016020">
    <property type="term" value="C:membrane"/>
    <property type="evidence" value="ECO:0007669"/>
    <property type="project" value="InterPro"/>
</dbReference>
<evidence type="ECO:0000313" key="2">
    <source>
        <dbReference type="Proteomes" id="UP000516957"/>
    </source>
</evidence>
<evidence type="ECO:0000313" key="1">
    <source>
        <dbReference type="EMBL" id="NYD55841.1"/>
    </source>
</evidence>
<dbReference type="RefSeq" id="WP_179613810.1">
    <property type="nucleotide sequence ID" value="NZ_CP059163.1"/>
</dbReference>
<comment type="caution">
    <text evidence="1">The sequence shown here is derived from an EMBL/GenBank/DDBJ whole genome shotgun (WGS) entry which is preliminary data.</text>
</comment>
<dbReference type="Pfam" id="PF04464">
    <property type="entry name" value="Glyphos_transf"/>
    <property type="match status" value="1"/>
</dbReference>
<sequence>MNDVHVIAYFADDPTRTYQLVQWLDVLALLDQQHPVAVVVRDSGSADLLRRRTGLPVLLAVEFPELTALYEELDAKVVLYCNNSMLNFQSLLDGRRLHVHINHGESDKQSMASNNAKAYDRVFVAGEAAVQRHVSGLLELDTRKLVRTGRPQLDLRPAPLLAPSTRRTVLYAPTWEGDADYNDYTSLDVLGTRIVEQVLGVPDVRLVYKPHPKIVTSTTPAVREAHLEVLRLVAEAGERDPEAGHAQVLRGDILAVIPDCDAMVTDVSSVGLDWLYLRTERPIFLTDPHGDGERLRREVPVSRCADVVDDATVDGLGALLTTRLERDEHHLARMAMRHHYFDDLQVGESTRRFLESVSALVVRRDLLVGEAPVGDLGADVIA</sequence>
<dbReference type="Gene3D" id="3.40.50.12580">
    <property type="match status" value="1"/>
</dbReference>
<dbReference type="SUPFAM" id="SSF53756">
    <property type="entry name" value="UDP-Glycosyltransferase/glycogen phosphorylase"/>
    <property type="match status" value="1"/>
</dbReference>
<gene>
    <name evidence="1" type="ORF">BKA08_000079</name>
</gene>
<name>A0A7Y9EXZ1_9ACTN</name>
<dbReference type="EMBL" id="JACCBE010000001">
    <property type="protein sequence ID" value="NYD55841.1"/>
    <property type="molecule type" value="Genomic_DNA"/>
</dbReference>
<protein>
    <recommendedName>
        <fullName evidence="3">CDP-glycerol--glycerophosphate glycerophosphotransferase</fullName>
    </recommendedName>
</protein>